<name>A0ABT1GA81_9GAMM</name>
<dbReference type="GO" id="GO:0016874">
    <property type="term" value="F:ligase activity"/>
    <property type="evidence" value="ECO:0007669"/>
    <property type="project" value="UniProtKB-KW"/>
</dbReference>
<comment type="function">
    <text evidence="5">RNA-free RNase P that catalyzes the removal of the 5'-leader sequence from pre-tRNA to produce the mature 5'-terminus.</text>
</comment>
<keyword evidence="2 5" id="KW-0540">Nuclease</keyword>
<proteinExistence type="inferred from homology"/>
<dbReference type="PANTHER" id="PTHR41173:SF1">
    <property type="entry name" value="RNA-FREE RIBONUCLEASE P"/>
    <property type="match status" value="1"/>
</dbReference>
<dbReference type="CDD" id="cd18691">
    <property type="entry name" value="PIN_VapC-like"/>
    <property type="match status" value="1"/>
</dbReference>
<comment type="catalytic activity">
    <reaction evidence="5">
        <text>Endonucleolytic cleavage of RNA, removing 5'-extranucleotides from tRNA precursor.</text>
        <dbReference type="EC" id="3.1.26.5"/>
    </reaction>
</comment>
<evidence type="ECO:0000313" key="7">
    <source>
        <dbReference type="Proteomes" id="UP001523550"/>
    </source>
</evidence>
<sequence>MMRRFVLDTSLFTNPDTMEQFSADPMECVRVFLTLARRTPTEFYMPLSVYEEFMRVRELPEDLAADFETEVWVRSPRRFQLTIPADVLYEFINEVRERIDRGLRIAEEHTKRAGELAKMRPEIITELRESFRSAMRKGLLDSREDVDVVLLAMELDAELATADQGMRKFANRVGVKLVTPEYLRRIMENLGQG</sequence>
<dbReference type="InterPro" id="IPR029060">
    <property type="entry name" value="PIN-like_dom_sf"/>
</dbReference>
<dbReference type="NCBIfam" id="TIGR03875">
    <property type="entry name" value="RNA_lig_partner"/>
    <property type="match status" value="1"/>
</dbReference>
<reference evidence="6 7" key="1">
    <citation type="submission" date="2022-03" db="EMBL/GenBank/DDBJ databases">
        <title>Genomic Encyclopedia of Type Strains, Phase III (KMG-III): the genomes of soil and plant-associated and newly described type strains.</title>
        <authorList>
            <person name="Whitman W."/>
        </authorList>
    </citation>
    <scope>NUCLEOTIDE SEQUENCE [LARGE SCALE GENOMIC DNA]</scope>
    <source>
        <strain evidence="6 7">BSker1</strain>
    </source>
</reference>
<dbReference type="EMBL" id="JALJYF010000002">
    <property type="protein sequence ID" value="MCP1728176.1"/>
    <property type="molecule type" value="Genomic_DNA"/>
</dbReference>
<dbReference type="HAMAP" id="MF_01078">
    <property type="entry name" value="RNA_free_RNase_P"/>
    <property type="match status" value="1"/>
</dbReference>
<dbReference type="Pfam" id="PF08745">
    <property type="entry name" value="PIN_5"/>
    <property type="match status" value="1"/>
</dbReference>
<evidence type="ECO:0000256" key="1">
    <source>
        <dbReference type="ARBA" id="ARBA00022694"/>
    </source>
</evidence>
<keyword evidence="6" id="KW-0436">Ligase</keyword>
<dbReference type="NCBIfam" id="NF003344">
    <property type="entry name" value="PRK04358.1-5"/>
    <property type="match status" value="1"/>
</dbReference>
<evidence type="ECO:0000256" key="2">
    <source>
        <dbReference type="ARBA" id="ARBA00022722"/>
    </source>
</evidence>
<keyword evidence="3 5" id="KW-0255">Endonuclease</keyword>
<organism evidence="6 7">
    <name type="scientific">Natronospira proteinivora</name>
    <dbReference type="NCBI Taxonomy" id="1807133"/>
    <lineage>
        <taxon>Bacteria</taxon>
        <taxon>Pseudomonadati</taxon>
        <taxon>Pseudomonadota</taxon>
        <taxon>Gammaproteobacteria</taxon>
        <taxon>Natronospirales</taxon>
        <taxon>Natronospiraceae</taxon>
        <taxon>Natronospira</taxon>
    </lineage>
</organism>
<protein>
    <recommendedName>
        <fullName evidence="5">RNA-free ribonuclease P</fullName>
        <shortName evidence="5">RNA-free RNase P</shortName>
        <ecNumber evidence="5">3.1.26.5</ecNumber>
    </recommendedName>
    <alternativeName>
        <fullName evidence="5">Protein-only RNase P</fullName>
    </alternativeName>
</protein>
<evidence type="ECO:0000313" key="6">
    <source>
        <dbReference type="EMBL" id="MCP1728176.1"/>
    </source>
</evidence>
<evidence type="ECO:0000256" key="3">
    <source>
        <dbReference type="ARBA" id="ARBA00022759"/>
    </source>
</evidence>
<keyword evidence="7" id="KW-1185">Reference proteome</keyword>
<comment type="similarity">
    <text evidence="5">Belongs to the HARP family.</text>
</comment>
<evidence type="ECO:0000256" key="4">
    <source>
        <dbReference type="ARBA" id="ARBA00022801"/>
    </source>
</evidence>
<accession>A0ABT1GA81</accession>
<dbReference type="EC" id="3.1.26.5" evidence="5"/>
<dbReference type="Proteomes" id="UP001523550">
    <property type="component" value="Unassembled WGS sequence"/>
</dbReference>
<dbReference type="InterPro" id="IPR014856">
    <property type="entry name" value="RNA_free_RNase_P"/>
</dbReference>
<gene>
    <name evidence="6" type="ORF">J2T60_002176</name>
</gene>
<keyword evidence="4 5" id="KW-0378">Hydrolase</keyword>
<comment type="caution">
    <text evidence="6">The sequence shown here is derived from an EMBL/GenBank/DDBJ whole genome shotgun (WGS) entry which is preliminary data.</text>
</comment>
<evidence type="ECO:0000256" key="5">
    <source>
        <dbReference type="HAMAP-Rule" id="MF_01078"/>
    </source>
</evidence>
<dbReference type="SUPFAM" id="SSF88723">
    <property type="entry name" value="PIN domain-like"/>
    <property type="match status" value="1"/>
</dbReference>
<dbReference type="PANTHER" id="PTHR41173">
    <property type="entry name" value="UPF0278 PROTEIN TK1425"/>
    <property type="match status" value="1"/>
</dbReference>
<keyword evidence="1 5" id="KW-0819">tRNA processing</keyword>